<dbReference type="Gene3D" id="3.40.50.11050">
    <property type="match status" value="1"/>
</dbReference>
<dbReference type="GO" id="GO:0006508">
    <property type="term" value="P:proteolysis"/>
    <property type="evidence" value="ECO:0007669"/>
    <property type="project" value="UniProtKB-KW"/>
</dbReference>
<dbReference type="GO" id="GO:0016740">
    <property type="term" value="F:transferase activity"/>
    <property type="evidence" value="ECO:0007669"/>
    <property type="project" value="UniProtKB-KW"/>
</dbReference>
<dbReference type="RefSeq" id="WP_180571146.1">
    <property type="nucleotide sequence ID" value="NZ_JACCKB010000062.1"/>
</dbReference>
<comment type="cofactor">
    <cofactor evidence="1">
        <name>Mg(2+)</name>
        <dbReference type="ChEBI" id="CHEBI:18420"/>
    </cofactor>
</comment>
<dbReference type="GO" id="GO:0090729">
    <property type="term" value="F:toxin activity"/>
    <property type="evidence" value="ECO:0007669"/>
    <property type="project" value="UniProtKB-KW"/>
</dbReference>
<evidence type="ECO:0000256" key="16">
    <source>
        <dbReference type="ARBA" id="ARBA00023026"/>
    </source>
</evidence>
<comment type="subcellular location">
    <subcellularLocation>
        <location evidence="2">Host cell membrane</location>
    </subcellularLocation>
    <subcellularLocation>
        <location evidence="20">Host cytoplasm</location>
        <location evidence="20">Host cytosol</location>
    </subcellularLocation>
    <subcellularLocation>
        <location evidence="3">Secreted</location>
    </subcellularLocation>
</comment>
<keyword evidence="5" id="KW-0964">Secreted</keyword>
<reference evidence="22 23" key="1">
    <citation type="submission" date="2020-07" db="EMBL/GenBank/DDBJ databases">
        <title>Endozoicomonas sp. nov., isolated from sediment.</title>
        <authorList>
            <person name="Gu T."/>
        </authorList>
    </citation>
    <scope>NUCLEOTIDE SEQUENCE [LARGE SCALE GENOMIC DNA]</scope>
    <source>
        <strain evidence="22 23">SM1973</strain>
    </source>
</reference>
<evidence type="ECO:0000256" key="12">
    <source>
        <dbReference type="ARBA" id="ARBA00022807"/>
    </source>
</evidence>
<organism evidence="22 23">
    <name type="scientific">Spartinivicinus marinus</name>
    <dbReference type="NCBI Taxonomy" id="2994442"/>
    <lineage>
        <taxon>Bacteria</taxon>
        <taxon>Pseudomonadati</taxon>
        <taxon>Pseudomonadota</taxon>
        <taxon>Gammaproteobacteria</taxon>
        <taxon>Oceanospirillales</taxon>
        <taxon>Zooshikellaceae</taxon>
        <taxon>Spartinivicinus</taxon>
    </lineage>
</organism>
<evidence type="ECO:0000256" key="13">
    <source>
        <dbReference type="ARBA" id="ARBA00022813"/>
    </source>
</evidence>
<keyword evidence="16" id="KW-0843">Virulence</keyword>
<evidence type="ECO:0000256" key="5">
    <source>
        <dbReference type="ARBA" id="ARBA00022525"/>
    </source>
</evidence>
<keyword evidence="12" id="KW-0788">Thiol protease</keyword>
<dbReference type="GO" id="GO:0008234">
    <property type="term" value="F:cysteine-type peptidase activity"/>
    <property type="evidence" value="ECO:0007669"/>
    <property type="project" value="UniProtKB-KW"/>
</dbReference>
<keyword evidence="19" id="KW-1035">Host cytoplasm</keyword>
<dbReference type="InterPro" id="IPR038383">
    <property type="entry name" value="CPD_dom_sf"/>
</dbReference>
<dbReference type="SUPFAM" id="SSF51120">
    <property type="entry name" value="beta-Roll"/>
    <property type="match status" value="2"/>
</dbReference>
<comment type="caution">
    <text evidence="22">The sequence shown here is derived from an EMBL/GenBank/DDBJ whole genome shotgun (WGS) entry which is preliminary data.</text>
</comment>
<gene>
    <name evidence="22" type="ORF">H0A36_24300</name>
</gene>
<dbReference type="Gene3D" id="2.150.10.10">
    <property type="entry name" value="Serralysin-like metalloprotease, C-terminal"/>
    <property type="match status" value="1"/>
</dbReference>
<dbReference type="GO" id="GO:0046872">
    <property type="term" value="F:metal ion binding"/>
    <property type="evidence" value="ECO:0007669"/>
    <property type="project" value="UniProtKB-KW"/>
</dbReference>
<keyword evidence="10" id="KW-0677">Repeat</keyword>
<keyword evidence="13" id="KW-0068">Autocatalytic cleavage</keyword>
<keyword evidence="9" id="KW-0479">Metal-binding</keyword>
<dbReference type="GO" id="GO:0044164">
    <property type="term" value="C:host cell cytosol"/>
    <property type="evidence" value="ECO:0007669"/>
    <property type="project" value="UniProtKB-SubCell"/>
</dbReference>
<keyword evidence="14" id="KW-0460">Magnesium</keyword>
<dbReference type="GO" id="GO:0005576">
    <property type="term" value="C:extracellular region"/>
    <property type="evidence" value="ECO:0007669"/>
    <property type="project" value="UniProtKB-SubCell"/>
</dbReference>
<protein>
    <recommendedName>
        <fullName evidence="21">Peptidase C80 domain-containing protein</fullName>
    </recommendedName>
</protein>
<evidence type="ECO:0000256" key="3">
    <source>
        <dbReference type="ARBA" id="ARBA00004613"/>
    </source>
</evidence>
<keyword evidence="17" id="KW-0446">Lipid-binding</keyword>
<evidence type="ECO:0000256" key="4">
    <source>
        <dbReference type="ARBA" id="ARBA00022511"/>
    </source>
</evidence>
<keyword evidence="18" id="KW-0472">Membrane</keyword>
<proteinExistence type="predicted"/>
<evidence type="ECO:0000256" key="2">
    <source>
        <dbReference type="ARBA" id="ARBA00004165"/>
    </source>
</evidence>
<dbReference type="Proteomes" id="UP000569732">
    <property type="component" value="Unassembled WGS sequence"/>
</dbReference>
<evidence type="ECO:0000256" key="11">
    <source>
        <dbReference type="ARBA" id="ARBA00022801"/>
    </source>
</evidence>
<keyword evidence="11" id="KW-0378">Hydrolase</keyword>
<keyword evidence="8" id="KW-0808">Transferase</keyword>
<keyword evidence="15" id="KW-1043">Host membrane</keyword>
<keyword evidence="6" id="KW-0800">Toxin</keyword>
<dbReference type="Pfam" id="PF11713">
    <property type="entry name" value="Peptidase_C80"/>
    <property type="match status" value="1"/>
</dbReference>
<evidence type="ECO:0000256" key="6">
    <source>
        <dbReference type="ARBA" id="ARBA00022656"/>
    </source>
</evidence>
<evidence type="ECO:0000313" key="22">
    <source>
        <dbReference type="EMBL" id="NYZ69146.1"/>
    </source>
</evidence>
<evidence type="ECO:0000256" key="18">
    <source>
        <dbReference type="ARBA" id="ARBA00023136"/>
    </source>
</evidence>
<evidence type="ECO:0000256" key="8">
    <source>
        <dbReference type="ARBA" id="ARBA00022679"/>
    </source>
</evidence>
<keyword evidence="7" id="KW-0645">Protease</keyword>
<evidence type="ECO:0000256" key="1">
    <source>
        <dbReference type="ARBA" id="ARBA00001946"/>
    </source>
</evidence>
<evidence type="ECO:0000256" key="19">
    <source>
        <dbReference type="ARBA" id="ARBA00023200"/>
    </source>
</evidence>
<accession>A0A853IMW1</accession>
<dbReference type="GO" id="GO:0008289">
    <property type="term" value="F:lipid binding"/>
    <property type="evidence" value="ECO:0007669"/>
    <property type="project" value="UniProtKB-KW"/>
</dbReference>
<dbReference type="InterPro" id="IPR020974">
    <property type="entry name" value="CPD_dom"/>
</dbReference>
<evidence type="ECO:0000256" key="14">
    <source>
        <dbReference type="ARBA" id="ARBA00022842"/>
    </source>
</evidence>
<feature type="domain" description="Peptidase C80" evidence="21">
    <location>
        <begin position="383"/>
        <end position="577"/>
    </location>
</feature>
<keyword evidence="23" id="KW-1185">Reference proteome</keyword>
<sequence length="1803" mass="196285">MPTDKNAGTSAPIVDLSRLSFEDKLANFILATAYSNEHVEGWVENVGSEEPPNKKLSENKKRELLNIAKQKFTEKVAKYVEAWQPYLQDGQQLNVRAYVENTSFEAQFKAAVEGKLDINVLSAQQLADYMNHPETIPGIDEASVEKIKKILPKEMKKGLAPGGASEIHYDTVAVTVIDRTLYIASNTKTRKGVTPGGAPTTVNGLGEQNTYLSYSLFNDSETPVVGIEGNQAANRIAVVEQLQQEFQGIADFDKVVFIGIGATPQSAAEAAKPHAEMQLISFLQKQNKPINGLSFGISKPACVSCETKLTEYEIQYRNGSDTGEGKNTNPKNWLAPESIQTESGEVKIIHEVEFGRGQLMNEYRSLAVNRWRRPSQESLARPAGSKVTENSYNKNIIVQVDGDPVSFQAALNLYQKYPTGKVQWLQWNPTKGAIIDAVSGQTAQLTAGQQDQLLLIGHSDASFSGAILNRGTTLAGMDANHLTSAIFEQGLKQGLPQKISLIACGLGATDSNNGARFVSEVANKIADLAPNAKVKISAQDTLVRINTAGQRETLRFLEDGRVTWKAGDHQHKVIINTNGAGGVDDHVVRGYGEGEISIDRVSQAQLADVKLEDALAKVKHSASDLAGVNSDAFFEPANELKAAKLYDLKLAKQFVESKLTAIGKQPNDFVDFADGTDFKSGRLVVQYQDGQQLLTQTIDVDANQFRTFKTISRFRQELARRTAHTSRALGIFMSLKGLESLSNALEKGDAAAIAANSALTLYGFGELANAPQKIVTGAGKLLAKATTYTASGLSDIAARKAAPELAKLFTSVSQSGAAGIRSFSKLLGRATPLIGIGLGVHGMIEDLKDPDKVRGVVNFALDFLATATGVLASIPSPLSPLFEAMSIGFTLVRIGFGTLYDSIKQKMSEVPDDASWQERAEAFFVGLGDGIEKLFYEFHPIGNILNAIQRSESLENQYREDTQLLSLLADYRNYYSIIEAEEGGAATIDFANAPASYYGGNLRFKLANGGADSSLTIGNMSDVTGQQQDRTFHIKTEGVQNIILGLGQSPKFEMETKTVKMLWTIPINSKSVIKRNEQGGIDTDSASRQGRYEGNDKNNVFQVIQRQPTNAEGEPIGASISEYQYQIMGKGGDDLFVLGPQKITASGGQGADTYIAGKNAANWLIINNQDQTNAPEFDTLVLDTGRDTIQAFRAGLATKQGNQWLGGRYTDDLIVIYKDSAGKERNVRVSDFFKGKAYQHLQIKTKDGHILNIKQQTQSTSLGLADHDKKQLNPSVLNGQTELVTTSGKVMLTPISFDLSSQPADTLTGANFNGQLLAFSQVQQVTGTRRVDHLVGNKLGNILNGYGAETGVDQLKGGNGSDFYMLQAYLDRRNNVEIDNQASDKVADFLVLGANYSQLSAITQTGNDLRFQAAADSQLKQQRINQLSTVYNEYNKVVGYLNKLLEDKPSLSKGEFVDQLNQKSLLINGEVVQVSESERGTAVERALGENMAGRLRRFALNLPPAQPFNNSLKQQKERYAKIAAEYQQQLTEAVNYKNNANLGSMSVTLKNWSKSSDYQHLTILTKDNLTLKVEKKGNNYQFTVTGFDASMSASNVVLDRNQLTQRHPLPELVKFTGSRSGDRLTGNDKHNVMQGGGNNGSIYSYDTLIGGKGHDVYIYTPNKDGLVVLDTNSTDTATDLALFNANFADIKVTTVNASRREASIYLGESIGLYVEGQRGGLVIQHFQRDNAHRNLVFKSRDGKLFSVNPTSLEKQLVSTEDNSINQLIQSINGFNSETAMSGNTVTAVGPAHTSRSTELAVSV</sequence>
<dbReference type="GO" id="GO:0020002">
    <property type="term" value="C:host cell plasma membrane"/>
    <property type="evidence" value="ECO:0007669"/>
    <property type="project" value="UniProtKB-SubCell"/>
</dbReference>
<evidence type="ECO:0000313" key="23">
    <source>
        <dbReference type="Proteomes" id="UP000569732"/>
    </source>
</evidence>
<name>A0A853IMW1_9GAMM</name>
<evidence type="ECO:0000256" key="10">
    <source>
        <dbReference type="ARBA" id="ARBA00022737"/>
    </source>
</evidence>
<dbReference type="PROSITE" id="PS51771">
    <property type="entry name" value="CGT_MARTX_CPD"/>
    <property type="match status" value="1"/>
</dbReference>
<evidence type="ECO:0000259" key="21">
    <source>
        <dbReference type="PROSITE" id="PS51771"/>
    </source>
</evidence>
<dbReference type="InterPro" id="IPR011049">
    <property type="entry name" value="Serralysin-like_metalloprot_C"/>
</dbReference>
<keyword evidence="4" id="KW-1032">Host cell membrane</keyword>
<evidence type="ECO:0000256" key="9">
    <source>
        <dbReference type="ARBA" id="ARBA00022723"/>
    </source>
</evidence>
<evidence type="ECO:0000256" key="15">
    <source>
        <dbReference type="ARBA" id="ARBA00022870"/>
    </source>
</evidence>
<evidence type="ECO:0000256" key="20">
    <source>
        <dbReference type="ARBA" id="ARBA00023586"/>
    </source>
</evidence>
<dbReference type="EMBL" id="JACCKB010000062">
    <property type="protein sequence ID" value="NYZ69146.1"/>
    <property type="molecule type" value="Genomic_DNA"/>
</dbReference>
<evidence type="ECO:0000256" key="7">
    <source>
        <dbReference type="ARBA" id="ARBA00022670"/>
    </source>
</evidence>
<evidence type="ECO:0000256" key="17">
    <source>
        <dbReference type="ARBA" id="ARBA00023121"/>
    </source>
</evidence>